<feature type="domain" description="Virulence-associated protein E-like" evidence="1">
    <location>
        <begin position="96"/>
        <end position="324"/>
    </location>
</feature>
<dbReference type="PANTHER" id="PTHR34985:SF1">
    <property type="entry name" value="SLR0554 PROTEIN"/>
    <property type="match status" value="1"/>
</dbReference>
<name>A0ABX2I4V4_BLAHA</name>
<dbReference type="Pfam" id="PF05272">
    <property type="entry name" value="VapE-like_dom"/>
    <property type="match status" value="1"/>
</dbReference>
<dbReference type="Proteomes" id="UP000822142">
    <property type="component" value="Unassembled WGS sequence"/>
</dbReference>
<evidence type="ECO:0000313" key="3">
    <source>
        <dbReference type="Proteomes" id="UP000822142"/>
    </source>
</evidence>
<dbReference type="EMBL" id="JAAITA010000004">
    <property type="protein sequence ID" value="NSJ85498.1"/>
    <property type="molecule type" value="Genomic_DNA"/>
</dbReference>
<keyword evidence="3" id="KW-1185">Reference proteome</keyword>
<evidence type="ECO:0000259" key="1">
    <source>
        <dbReference type="Pfam" id="PF05272"/>
    </source>
</evidence>
<protein>
    <submittedName>
        <fullName evidence="2">Virulence-associated protein E</fullName>
    </submittedName>
</protein>
<organism evidence="2 3">
    <name type="scientific">Blautia hansenii</name>
    <name type="common">Ruminococcus hansenii</name>
    <dbReference type="NCBI Taxonomy" id="1322"/>
    <lineage>
        <taxon>Bacteria</taxon>
        <taxon>Bacillati</taxon>
        <taxon>Bacillota</taxon>
        <taxon>Clostridia</taxon>
        <taxon>Lachnospirales</taxon>
        <taxon>Lachnospiraceae</taxon>
        <taxon>Blautia</taxon>
    </lineage>
</organism>
<gene>
    <name evidence="2" type="ORF">G5A70_04795</name>
</gene>
<dbReference type="PANTHER" id="PTHR34985">
    <property type="entry name" value="SLR0554 PROTEIN"/>
    <property type="match status" value="1"/>
</dbReference>
<sequence length="430" mass="50517">MTEKGTVKNSMENYVTVLRKDPLLAGSLRYNRLTEKIDVKKVLWWNKEPCVLTNKGRKALRYFFEKYYGLFNEGVMDDALDLEAYSKEYHPICEYLENLEWDGKERIRNVLKVYMGAKDSDMVYEMLKHFMMGALNRIYCPGCKFDEMLCLVGQQGAGKSTFFRFLALDDQWFSDSLKNLNMEKPYELLRGHWILEMSEMTAAISAKSIEETKSFLSRMKETHRNPYEKYEEDRPRQCVFAGSSNNRQFIPFDRTGARRFLPIEIDSSKAEKHILDNEQEAREYFDQLWAEAMVLFNAVENKSELLRFDSEMEFNINEYRKQFMQEDTMAGMIQGWLDSYDGNYVCSIQLWKNAFNHYDGEPKKFETNEICQIMDTQIIGWKRGGYHRFTKEGYGKQRCWIRGDADGGNNEGGDGFIDLSEAEQMALPFD</sequence>
<comment type="caution">
    <text evidence="2">The sequence shown here is derived from an EMBL/GenBank/DDBJ whole genome shotgun (WGS) entry which is preliminary data.</text>
</comment>
<accession>A0ABX2I4V4</accession>
<dbReference type="InterPro" id="IPR007936">
    <property type="entry name" value="VapE-like_dom"/>
</dbReference>
<evidence type="ECO:0000313" key="2">
    <source>
        <dbReference type="EMBL" id="NSJ85498.1"/>
    </source>
</evidence>
<reference evidence="2 3" key="1">
    <citation type="journal article" date="2020" name="Cell Host Microbe">
        <title>Functional and Genomic Variation between Human-Derived Isolates of Lachnospiraceae Reveals Inter- and Intra-Species Diversity.</title>
        <authorList>
            <person name="Sorbara M.T."/>
            <person name="Littmann E.R."/>
            <person name="Fontana E."/>
            <person name="Moody T.U."/>
            <person name="Kohout C.E."/>
            <person name="Gjonbalaj M."/>
            <person name="Eaton V."/>
            <person name="Seok R."/>
            <person name="Leiner I.M."/>
            <person name="Pamer E.G."/>
        </authorList>
    </citation>
    <scope>NUCLEOTIDE SEQUENCE [LARGE SCALE GENOMIC DNA]</scope>
    <source>
        <strain evidence="2 3">MSK.15.26</strain>
    </source>
</reference>
<proteinExistence type="predicted"/>